<evidence type="ECO:0000313" key="2">
    <source>
        <dbReference type="Proteomes" id="UP000790347"/>
    </source>
</evidence>
<accession>A0A922I9R5</accession>
<protein>
    <submittedName>
        <fullName evidence="1">Uncharacterized protein</fullName>
    </submittedName>
</protein>
<dbReference type="EMBL" id="ASGP02000001">
    <property type="protein sequence ID" value="KAH9526985.1"/>
    <property type="molecule type" value="Genomic_DNA"/>
</dbReference>
<dbReference type="Proteomes" id="UP000790347">
    <property type="component" value="Unassembled WGS sequence"/>
</dbReference>
<proteinExistence type="predicted"/>
<reference evidence="1" key="2">
    <citation type="journal article" date="2022" name="Res Sq">
        <title>Comparative Genomics Reveals Insights into the Divergent Evolution of Astigmatic Mites and Household Pest Adaptations.</title>
        <authorList>
            <person name="Xiong Q."/>
            <person name="Wan A.T.-Y."/>
            <person name="Liu X.-Y."/>
            <person name="Fung C.S.-H."/>
            <person name="Xiao X."/>
            <person name="Malainual N."/>
            <person name="Hou J."/>
            <person name="Wang L."/>
            <person name="Wang M."/>
            <person name="Yang K."/>
            <person name="Cui Y."/>
            <person name="Leung E."/>
            <person name="Nong W."/>
            <person name="Shin S.-K."/>
            <person name="Au S."/>
            <person name="Jeong K.Y."/>
            <person name="Chew F.T."/>
            <person name="Hui J."/>
            <person name="Leung T.F."/>
            <person name="Tungtrongchitr A."/>
            <person name="Zhong N."/>
            <person name="Liu Z."/>
            <person name="Tsui S."/>
        </authorList>
    </citation>
    <scope>NUCLEOTIDE SEQUENCE</scope>
    <source>
        <strain evidence="1">Derf</strain>
        <tissue evidence="1">Whole organism</tissue>
    </source>
</reference>
<sequence length="79" mass="9094">MIIFGHIGAIDNDRRFASSMNGLFSISDNCFQSAPRRLLISELCIFGCSCAILRRCPRDHTFDFRECPFDDDDDNHYIT</sequence>
<dbReference type="AlphaFoldDB" id="A0A922I9R5"/>
<reference evidence="1" key="1">
    <citation type="submission" date="2013-05" db="EMBL/GenBank/DDBJ databases">
        <authorList>
            <person name="Yim A.K.Y."/>
            <person name="Chan T.F."/>
            <person name="Ji K.M."/>
            <person name="Liu X.Y."/>
            <person name="Zhou J.W."/>
            <person name="Li R.Q."/>
            <person name="Yang K.Y."/>
            <person name="Li J."/>
            <person name="Li M."/>
            <person name="Law P.T.W."/>
            <person name="Wu Y.L."/>
            <person name="Cai Z.L."/>
            <person name="Qin H."/>
            <person name="Bao Y."/>
            <person name="Leung R.K.K."/>
            <person name="Ng P.K.S."/>
            <person name="Zou J."/>
            <person name="Zhong X.J."/>
            <person name="Ran P.X."/>
            <person name="Zhong N.S."/>
            <person name="Liu Z.G."/>
            <person name="Tsui S.K.W."/>
        </authorList>
    </citation>
    <scope>NUCLEOTIDE SEQUENCE</scope>
    <source>
        <strain evidence="1">Derf</strain>
        <tissue evidence="1">Whole organism</tissue>
    </source>
</reference>
<name>A0A922I9R5_DERFA</name>
<comment type="caution">
    <text evidence="1">The sequence shown here is derived from an EMBL/GenBank/DDBJ whole genome shotgun (WGS) entry which is preliminary data.</text>
</comment>
<keyword evidence="2" id="KW-1185">Reference proteome</keyword>
<evidence type="ECO:0000313" key="1">
    <source>
        <dbReference type="EMBL" id="KAH9526985.1"/>
    </source>
</evidence>
<gene>
    <name evidence="1" type="ORF">DERF_001037</name>
</gene>
<organism evidence="1 2">
    <name type="scientific">Dermatophagoides farinae</name>
    <name type="common">American house dust mite</name>
    <dbReference type="NCBI Taxonomy" id="6954"/>
    <lineage>
        <taxon>Eukaryota</taxon>
        <taxon>Metazoa</taxon>
        <taxon>Ecdysozoa</taxon>
        <taxon>Arthropoda</taxon>
        <taxon>Chelicerata</taxon>
        <taxon>Arachnida</taxon>
        <taxon>Acari</taxon>
        <taxon>Acariformes</taxon>
        <taxon>Sarcoptiformes</taxon>
        <taxon>Astigmata</taxon>
        <taxon>Psoroptidia</taxon>
        <taxon>Analgoidea</taxon>
        <taxon>Pyroglyphidae</taxon>
        <taxon>Dermatophagoidinae</taxon>
        <taxon>Dermatophagoides</taxon>
    </lineage>
</organism>